<keyword evidence="2" id="KW-1185">Reference proteome</keyword>
<gene>
    <name evidence="1" type="ORF">FA95DRAFT_685140</name>
</gene>
<reference evidence="1" key="1">
    <citation type="submission" date="2021-02" db="EMBL/GenBank/DDBJ databases">
        <authorList>
            <consortium name="DOE Joint Genome Institute"/>
            <person name="Ahrendt S."/>
            <person name="Looney B.P."/>
            <person name="Miyauchi S."/>
            <person name="Morin E."/>
            <person name="Drula E."/>
            <person name="Courty P.E."/>
            <person name="Chicoki N."/>
            <person name="Fauchery L."/>
            <person name="Kohler A."/>
            <person name="Kuo A."/>
            <person name="Labutti K."/>
            <person name="Pangilinan J."/>
            <person name="Lipzen A."/>
            <person name="Riley R."/>
            <person name="Andreopoulos W."/>
            <person name="He G."/>
            <person name="Johnson J."/>
            <person name="Barry K.W."/>
            <person name="Grigoriev I.V."/>
            <person name="Nagy L."/>
            <person name="Hibbett D."/>
            <person name="Henrissat B."/>
            <person name="Matheny P.B."/>
            <person name="Labbe J."/>
            <person name="Martin F."/>
        </authorList>
    </citation>
    <scope>NUCLEOTIDE SEQUENCE</scope>
    <source>
        <strain evidence="1">FP105234-sp</strain>
    </source>
</reference>
<organism evidence="1 2">
    <name type="scientific">Auriscalpium vulgare</name>
    <dbReference type="NCBI Taxonomy" id="40419"/>
    <lineage>
        <taxon>Eukaryota</taxon>
        <taxon>Fungi</taxon>
        <taxon>Dikarya</taxon>
        <taxon>Basidiomycota</taxon>
        <taxon>Agaricomycotina</taxon>
        <taxon>Agaricomycetes</taxon>
        <taxon>Russulales</taxon>
        <taxon>Auriscalpiaceae</taxon>
        <taxon>Auriscalpium</taxon>
    </lineage>
</organism>
<dbReference type="EMBL" id="MU275865">
    <property type="protein sequence ID" value="KAI0050114.1"/>
    <property type="molecule type" value="Genomic_DNA"/>
</dbReference>
<sequence length="184" mass="20498">MAVHFWCYPHASGPKGAWSERRPGVVLPRPRLQSRQASPDKFPPIVLYAAIDLVFDNFVEMHDGSIVGGMGKEAFFDAGVLKPYGFKDRLPAPCIEAVEALRALFKPLYASAKQTADTPSSEAVQVIFDTSLDSSRDNEWWPDDGSEYIRDAYPPRKRRWVSDAGSPVTTVTVVIRVQPHSTIH</sequence>
<comment type="caution">
    <text evidence="1">The sequence shown here is derived from an EMBL/GenBank/DDBJ whole genome shotgun (WGS) entry which is preliminary data.</text>
</comment>
<dbReference type="Proteomes" id="UP000814033">
    <property type="component" value="Unassembled WGS sequence"/>
</dbReference>
<protein>
    <submittedName>
        <fullName evidence="1">Uncharacterized protein</fullName>
    </submittedName>
</protein>
<evidence type="ECO:0000313" key="1">
    <source>
        <dbReference type="EMBL" id="KAI0050114.1"/>
    </source>
</evidence>
<name>A0ACB8S1F4_9AGAM</name>
<evidence type="ECO:0000313" key="2">
    <source>
        <dbReference type="Proteomes" id="UP000814033"/>
    </source>
</evidence>
<proteinExistence type="predicted"/>
<accession>A0ACB8S1F4</accession>
<reference evidence="1" key="2">
    <citation type="journal article" date="2022" name="New Phytol.">
        <title>Evolutionary transition to the ectomycorrhizal habit in the genomes of a hyperdiverse lineage of mushroom-forming fungi.</title>
        <authorList>
            <person name="Looney B."/>
            <person name="Miyauchi S."/>
            <person name="Morin E."/>
            <person name="Drula E."/>
            <person name="Courty P.E."/>
            <person name="Kohler A."/>
            <person name="Kuo A."/>
            <person name="LaButti K."/>
            <person name="Pangilinan J."/>
            <person name="Lipzen A."/>
            <person name="Riley R."/>
            <person name="Andreopoulos W."/>
            <person name="He G."/>
            <person name="Johnson J."/>
            <person name="Nolan M."/>
            <person name="Tritt A."/>
            <person name="Barry K.W."/>
            <person name="Grigoriev I.V."/>
            <person name="Nagy L.G."/>
            <person name="Hibbett D."/>
            <person name="Henrissat B."/>
            <person name="Matheny P.B."/>
            <person name="Labbe J."/>
            <person name="Martin F.M."/>
        </authorList>
    </citation>
    <scope>NUCLEOTIDE SEQUENCE</scope>
    <source>
        <strain evidence="1">FP105234-sp</strain>
    </source>
</reference>